<evidence type="ECO:0000256" key="4">
    <source>
        <dbReference type="ARBA" id="ARBA00024884"/>
    </source>
</evidence>
<comment type="catalytic activity">
    <reaction evidence="5">
        <text>N(6)-(dimethylallyl)adenosine 5'-phosphate + H2O = N(6)-dimethylallyladenine + D-ribose 5-phosphate</text>
        <dbReference type="Rhea" id="RHEA:48560"/>
        <dbReference type="ChEBI" id="CHEBI:15377"/>
        <dbReference type="ChEBI" id="CHEBI:17660"/>
        <dbReference type="ChEBI" id="CHEBI:57526"/>
        <dbReference type="ChEBI" id="CHEBI:78346"/>
        <dbReference type="EC" id="3.2.2.n1"/>
    </reaction>
</comment>
<dbReference type="GO" id="GO:0005829">
    <property type="term" value="C:cytosol"/>
    <property type="evidence" value="ECO:0007669"/>
    <property type="project" value="TreeGrafter"/>
</dbReference>
<evidence type="ECO:0000256" key="1">
    <source>
        <dbReference type="ARBA" id="ARBA00006763"/>
    </source>
</evidence>
<reference evidence="7 8" key="1">
    <citation type="submission" date="2023-01" db="EMBL/GenBank/DDBJ databases">
        <authorList>
            <person name="Kreplak J."/>
        </authorList>
    </citation>
    <scope>NUCLEOTIDE SEQUENCE [LARGE SCALE GENOMIC DNA]</scope>
</reference>
<proteinExistence type="inferred from homology"/>
<comment type="catalytic activity">
    <reaction evidence="6">
        <text>9-ribosyl-trans-zeatin 5'-phosphate + H2O = trans-zeatin + D-ribose 5-phosphate</text>
        <dbReference type="Rhea" id="RHEA:48564"/>
        <dbReference type="ChEBI" id="CHEBI:15377"/>
        <dbReference type="ChEBI" id="CHEBI:16522"/>
        <dbReference type="ChEBI" id="CHEBI:78346"/>
        <dbReference type="ChEBI" id="CHEBI:87947"/>
        <dbReference type="EC" id="3.2.2.n1"/>
    </reaction>
</comment>
<comment type="similarity">
    <text evidence="1">Belongs to the LOG family.</text>
</comment>
<dbReference type="PANTHER" id="PTHR31223">
    <property type="entry name" value="LOG FAMILY PROTEIN YJL055W"/>
    <property type="match status" value="1"/>
</dbReference>
<evidence type="ECO:0000256" key="2">
    <source>
        <dbReference type="ARBA" id="ARBA00012205"/>
    </source>
</evidence>
<dbReference type="EC" id="3.2.2.n1" evidence="2"/>
<dbReference type="GO" id="GO:0005634">
    <property type="term" value="C:nucleus"/>
    <property type="evidence" value="ECO:0007669"/>
    <property type="project" value="TreeGrafter"/>
</dbReference>
<dbReference type="Proteomes" id="UP001157006">
    <property type="component" value="Chromosome 3"/>
</dbReference>
<dbReference type="GO" id="GO:0016799">
    <property type="term" value="F:hydrolase activity, hydrolyzing N-glycosyl compounds"/>
    <property type="evidence" value="ECO:0007669"/>
    <property type="project" value="TreeGrafter"/>
</dbReference>
<evidence type="ECO:0000313" key="7">
    <source>
        <dbReference type="EMBL" id="CAI8604575.1"/>
    </source>
</evidence>
<gene>
    <name evidence="7" type="ORF">VFH_III139560</name>
</gene>
<protein>
    <recommendedName>
        <fullName evidence="2">cytokinin riboside 5'-monophosphate phosphoribohydrolase</fullName>
        <ecNumber evidence="2">3.2.2.n1</ecNumber>
    </recommendedName>
</protein>
<organism evidence="7 8">
    <name type="scientific">Vicia faba</name>
    <name type="common">Broad bean</name>
    <name type="synonym">Faba vulgaris</name>
    <dbReference type="NCBI Taxonomy" id="3906"/>
    <lineage>
        <taxon>Eukaryota</taxon>
        <taxon>Viridiplantae</taxon>
        <taxon>Streptophyta</taxon>
        <taxon>Embryophyta</taxon>
        <taxon>Tracheophyta</taxon>
        <taxon>Spermatophyta</taxon>
        <taxon>Magnoliopsida</taxon>
        <taxon>eudicotyledons</taxon>
        <taxon>Gunneridae</taxon>
        <taxon>Pentapetalae</taxon>
        <taxon>rosids</taxon>
        <taxon>fabids</taxon>
        <taxon>Fabales</taxon>
        <taxon>Fabaceae</taxon>
        <taxon>Papilionoideae</taxon>
        <taxon>50 kb inversion clade</taxon>
        <taxon>NPAAA clade</taxon>
        <taxon>Hologalegina</taxon>
        <taxon>IRL clade</taxon>
        <taxon>Fabeae</taxon>
        <taxon>Vicia</taxon>
    </lineage>
</organism>
<dbReference type="Pfam" id="PF03641">
    <property type="entry name" value="Lysine_decarbox"/>
    <property type="match status" value="1"/>
</dbReference>
<accession>A0AAV1A6I5</accession>
<keyword evidence="3" id="KW-0203">Cytokinin biosynthesis</keyword>
<dbReference type="AlphaFoldDB" id="A0AAV1A6I5"/>
<dbReference type="EMBL" id="OX451738">
    <property type="protein sequence ID" value="CAI8604575.1"/>
    <property type="molecule type" value="Genomic_DNA"/>
</dbReference>
<evidence type="ECO:0000256" key="6">
    <source>
        <dbReference type="ARBA" id="ARBA00049153"/>
    </source>
</evidence>
<comment type="function">
    <text evidence="4">Cytokinin-activating enzyme working in the direct activation pathway. Phosphoribohydrolase that converts inactive cytokinin nucleotides to the biologically active free-base forms.</text>
</comment>
<name>A0AAV1A6I5_VICFA</name>
<dbReference type="Gene3D" id="3.40.50.450">
    <property type="match status" value="1"/>
</dbReference>
<evidence type="ECO:0000313" key="8">
    <source>
        <dbReference type="Proteomes" id="UP001157006"/>
    </source>
</evidence>
<evidence type="ECO:0000256" key="3">
    <source>
        <dbReference type="ARBA" id="ARBA00022712"/>
    </source>
</evidence>
<keyword evidence="8" id="KW-1185">Reference proteome</keyword>
<evidence type="ECO:0000256" key="5">
    <source>
        <dbReference type="ARBA" id="ARBA00047718"/>
    </source>
</evidence>
<sequence>MIECKLVWRNSAFHSLKKPCFTRGGYDTLEELLEVITWAQIGIHDKPVGLLNLDGYYNSLLSFMDNAIDDGFITPAARHIIVSAQHAQDLICKLEHLETWDITFNTLQEKHALNVH</sequence>
<dbReference type="GO" id="GO:0009691">
    <property type="term" value="P:cytokinin biosynthetic process"/>
    <property type="evidence" value="ECO:0007669"/>
    <property type="project" value="UniProtKB-KW"/>
</dbReference>
<dbReference type="SUPFAM" id="SSF102405">
    <property type="entry name" value="MCP/YpsA-like"/>
    <property type="match status" value="1"/>
</dbReference>
<dbReference type="InterPro" id="IPR031100">
    <property type="entry name" value="LOG_fam"/>
</dbReference>
<dbReference type="PANTHER" id="PTHR31223:SF85">
    <property type="entry name" value="CYTOKININ RIBOSIDE 5'-MONOPHOSPHATE PHOSPHORIBOHYDROLASE LOGL5-RELATED"/>
    <property type="match status" value="1"/>
</dbReference>